<gene>
    <name evidence="2" type="ORF">XBLMG947_4084</name>
</gene>
<name>A0A1C3NSA2_9XANT</name>
<dbReference type="AlphaFoldDB" id="A0A1C3NSA2"/>
<accession>A0A1C3NSA2</accession>
<dbReference type="Proteomes" id="UP000092503">
    <property type="component" value="Unassembled WGS sequence"/>
</dbReference>
<feature type="region of interest" description="Disordered" evidence="1">
    <location>
        <begin position="153"/>
        <end position="175"/>
    </location>
</feature>
<protein>
    <submittedName>
        <fullName evidence="2">Uncharacterized protein</fullName>
    </submittedName>
</protein>
<proteinExistence type="predicted"/>
<evidence type="ECO:0000313" key="2">
    <source>
        <dbReference type="EMBL" id="SBV53267.1"/>
    </source>
</evidence>
<dbReference type="EMBL" id="FLTX01000101">
    <property type="protein sequence ID" value="SBV53267.1"/>
    <property type="molecule type" value="Genomic_DNA"/>
</dbReference>
<feature type="compositionally biased region" description="Polar residues" evidence="1">
    <location>
        <begin position="1"/>
        <end position="11"/>
    </location>
</feature>
<organism evidence="2 3">
    <name type="scientific">Xanthomonas bromi</name>
    <dbReference type="NCBI Taxonomy" id="56449"/>
    <lineage>
        <taxon>Bacteria</taxon>
        <taxon>Pseudomonadati</taxon>
        <taxon>Pseudomonadota</taxon>
        <taxon>Gammaproteobacteria</taxon>
        <taxon>Lysobacterales</taxon>
        <taxon>Lysobacteraceae</taxon>
        <taxon>Xanthomonas</taxon>
    </lineage>
</organism>
<evidence type="ECO:0000313" key="3">
    <source>
        <dbReference type="Proteomes" id="UP000092503"/>
    </source>
</evidence>
<sequence>MQDNTAHTVGQQAHPPGHRTHPRSAADDSPGDRCSVGGPQQPAHAEMAGVSAQPASGIESVTVAGYRGEVQLTYQPGQDDFTVSVLHRGVPLATIVTSLRQGIAFEQPLNGRAQRHYLYLRGTFIDLPEAGWSTLRDWYSARATAAWQRRHRLATASGPTSPLPSNMNPGDLTFE</sequence>
<evidence type="ECO:0000256" key="1">
    <source>
        <dbReference type="SAM" id="MobiDB-lite"/>
    </source>
</evidence>
<feature type="compositionally biased region" description="Polar residues" evidence="1">
    <location>
        <begin position="157"/>
        <end position="168"/>
    </location>
</feature>
<reference evidence="2 3" key="1">
    <citation type="submission" date="2016-06" db="EMBL/GenBank/DDBJ databases">
        <authorList>
            <person name="Kjaerup R.B."/>
            <person name="Dalgaard T.S."/>
            <person name="Juul-Madsen H.R."/>
        </authorList>
    </citation>
    <scope>NUCLEOTIDE SEQUENCE [LARGE SCALE GENOMIC DNA]</scope>
    <source>
        <strain evidence="2">LMG947</strain>
    </source>
</reference>
<feature type="region of interest" description="Disordered" evidence="1">
    <location>
        <begin position="1"/>
        <end position="53"/>
    </location>
</feature>